<organism evidence="2 3">
    <name type="scientific">Blastopirellula marina</name>
    <dbReference type="NCBI Taxonomy" id="124"/>
    <lineage>
        <taxon>Bacteria</taxon>
        <taxon>Pseudomonadati</taxon>
        <taxon>Planctomycetota</taxon>
        <taxon>Planctomycetia</taxon>
        <taxon>Pirellulales</taxon>
        <taxon>Pirellulaceae</taxon>
        <taxon>Blastopirellula</taxon>
    </lineage>
</organism>
<dbReference type="Gene3D" id="3.30.530.20">
    <property type="match status" value="1"/>
</dbReference>
<proteinExistence type="predicted"/>
<protein>
    <submittedName>
        <fullName evidence="2">Polyketide cyclase</fullName>
    </submittedName>
</protein>
<sequence length="216" mass="24443">MVRRLDFRPRKGTIAPIFSLNPTAVRKHGRTMKLVLRSSIALAVLIAIPFFVALFLPRQFTVMREVTIDRPKEEVFDFIKLLKNQEKFSTWAQIPGEREVTLRGTDGTLGAVIAWKSADPNIGVGEQEITGIKPGERIDYLIRFTKPFVSTDPAYMQTEFVSQDQTLVTSVYIGTMNYPTNLFCFFAKDLIGDQMEISLGNLKRLLENPPQDDSAI</sequence>
<evidence type="ECO:0000313" key="2">
    <source>
        <dbReference type="EMBL" id="PQO47546.1"/>
    </source>
</evidence>
<dbReference type="CDD" id="cd07818">
    <property type="entry name" value="SRPBCC_1"/>
    <property type="match status" value="1"/>
</dbReference>
<keyword evidence="1" id="KW-1133">Transmembrane helix</keyword>
<dbReference type="SUPFAM" id="SSF55961">
    <property type="entry name" value="Bet v1-like"/>
    <property type="match status" value="1"/>
</dbReference>
<dbReference type="AlphaFoldDB" id="A0A2S8GSZ7"/>
<accession>A0A2S8GSZ7</accession>
<evidence type="ECO:0000256" key="1">
    <source>
        <dbReference type="SAM" id="Phobius"/>
    </source>
</evidence>
<evidence type="ECO:0000313" key="3">
    <source>
        <dbReference type="Proteomes" id="UP000237819"/>
    </source>
</evidence>
<dbReference type="InterPro" id="IPR023393">
    <property type="entry name" value="START-like_dom_sf"/>
</dbReference>
<name>A0A2S8GSZ7_9BACT</name>
<gene>
    <name evidence="2" type="ORF">C5Y93_02480</name>
</gene>
<dbReference type="Proteomes" id="UP000237819">
    <property type="component" value="Unassembled WGS sequence"/>
</dbReference>
<dbReference type="EMBL" id="PUHZ01000004">
    <property type="protein sequence ID" value="PQO47546.1"/>
    <property type="molecule type" value="Genomic_DNA"/>
</dbReference>
<comment type="caution">
    <text evidence="2">The sequence shown here is derived from an EMBL/GenBank/DDBJ whole genome shotgun (WGS) entry which is preliminary data.</text>
</comment>
<keyword evidence="1" id="KW-0812">Transmembrane</keyword>
<feature type="transmembrane region" description="Helical" evidence="1">
    <location>
        <begin position="34"/>
        <end position="56"/>
    </location>
</feature>
<keyword evidence="1" id="KW-0472">Membrane</keyword>
<reference evidence="2 3" key="1">
    <citation type="submission" date="2018-02" db="EMBL/GenBank/DDBJ databases">
        <title>Comparative genomes isolates from brazilian mangrove.</title>
        <authorList>
            <person name="Araujo J.E."/>
            <person name="Taketani R.G."/>
            <person name="Silva M.C.P."/>
            <person name="Loureco M.V."/>
            <person name="Andreote F.D."/>
        </authorList>
    </citation>
    <scope>NUCLEOTIDE SEQUENCE [LARGE SCALE GENOMIC DNA]</scope>
    <source>
        <strain evidence="2 3">Nap-Phe MGV</strain>
    </source>
</reference>